<feature type="repeat" description="NHL" evidence="6">
    <location>
        <begin position="1"/>
        <end position="32"/>
    </location>
</feature>
<dbReference type="SUPFAM" id="SSF101898">
    <property type="entry name" value="NHL repeat"/>
    <property type="match status" value="1"/>
</dbReference>
<evidence type="ECO:0000256" key="5">
    <source>
        <dbReference type="PROSITE-ProRule" id="PRU00076"/>
    </source>
</evidence>
<feature type="domain" description="EGF-like" evidence="9">
    <location>
        <begin position="226"/>
        <end position="266"/>
    </location>
</feature>
<organism evidence="10 12">
    <name type="scientific">Adineta steineri</name>
    <dbReference type="NCBI Taxonomy" id="433720"/>
    <lineage>
        <taxon>Eukaryota</taxon>
        <taxon>Metazoa</taxon>
        <taxon>Spiralia</taxon>
        <taxon>Gnathifera</taxon>
        <taxon>Rotifera</taxon>
        <taxon>Eurotatoria</taxon>
        <taxon>Bdelloidea</taxon>
        <taxon>Adinetida</taxon>
        <taxon>Adinetidae</taxon>
        <taxon>Adineta</taxon>
    </lineage>
</organism>
<dbReference type="GO" id="GO:0005886">
    <property type="term" value="C:plasma membrane"/>
    <property type="evidence" value="ECO:0007669"/>
    <property type="project" value="TreeGrafter"/>
</dbReference>
<dbReference type="GO" id="GO:0032991">
    <property type="term" value="C:protein-containing complex"/>
    <property type="evidence" value="ECO:0007669"/>
    <property type="project" value="TreeGrafter"/>
</dbReference>
<dbReference type="InterPro" id="IPR051022">
    <property type="entry name" value="Notch_Cell-Fate_Det"/>
</dbReference>
<dbReference type="InterPro" id="IPR001258">
    <property type="entry name" value="NHL_repeat"/>
</dbReference>
<feature type="repeat" description="NHL" evidence="6">
    <location>
        <begin position="92"/>
        <end position="128"/>
    </location>
</feature>
<evidence type="ECO:0000256" key="8">
    <source>
        <dbReference type="SAM" id="Phobius"/>
    </source>
</evidence>
<evidence type="ECO:0000313" key="10">
    <source>
        <dbReference type="EMBL" id="CAF1279554.1"/>
    </source>
</evidence>
<evidence type="ECO:0000313" key="11">
    <source>
        <dbReference type="EMBL" id="CAF3858145.1"/>
    </source>
</evidence>
<feature type="disulfide bond" evidence="5">
    <location>
        <begin position="302"/>
        <end position="311"/>
    </location>
</feature>
<dbReference type="PROSITE" id="PS50026">
    <property type="entry name" value="EGF_3"/>
    <property type="match status" value="3"/>
</dbReference>
<dbReference type="EMBL" id="CAJOAY010001556">
    <property type="protein sequence ID" value="CAF3858145.1"/>
    <property type="molecule type" value="Genomic_DNA"/>
</dbReference>
<evidence type="ECO:0000313" key="12">
    <source>
        <dbReference type="Proteomes" id="UP000663891"/>
    </source>
</evidence>
<evidence type="ECO:0000256" key="1">
    <source>
        <dbReference type="ARBA" id="ARBA00022536"/>
    </source>
</evidence>
<evidence type="ECO:0000256" key="2">
    <source>
        <dbReference type="ARBA" id="ARBA00022729"/>
    </source>
</evidence>
<reference evidence="10" key="1">
    <citation type="submission" date="2021-02" db="EMBL/GenBank/DDBJ databases">
        <authorList>
            <person name="Nowell W R."/>
        </authorList>
    </citation>
    <scope>NUCLEOTIDE SEQUENCE</scope>
</reference>
<dbReference type="Proteomes" id="UP000663891">
    <property type="component" value="Unassembled WGS sequence"/>
</dbReference>
<dbReference type="PANTHER" id="PTHR24049:SF22">
    <property type="entry name" value="DROSOPHILA CRUMBS HOMOLOG"/>
    <property type="match status" value="1"/>
</dbReference>
<dbReference type="PANTHER" id="PTHR24049">
    <property type="entry name" value="CRUMBS FAMILY MEMBER"/>
    <property type="match status" value="1"/>
</dbReference>
<keyword evidence="1 5" id="KW-0245">EGF-like domain</keyword>
<feature type="domain" description="EGF-like" evidence="9">
    <location>
        <begin position="314"/>
        <end position="352"/>
    </location>
</feature>
<dbReference type="PROSITE" id="PS51125">
    <property type="entry name" value="NHL"/>
    <property type="match status" value="2"/>
</dbReference>
<keyword evidence="2" id="KW-0732">Signal</keyword>
<dbReference type="Gene3D" id="2.120.10.30">
    <property type="entry name" value="TolB, C-terminal domain"/>
    <property type="match status" value="1"/>
</dbReference>
<comment type="caution">
    <text evidence="5">Lacks conserved residue(s) required for the propagation of feature annotation.</text>
</comment>
<dbReference type="SUPFAM" id="SSF57196">
    <property type="entry name" value="EGF/Laminin"/>
    <property type="match status" value="3"/>
</dbReference>
<evidence type="ECO:0000256" key="3">
    <source>
        <dbReference type="ARBA" id="ARBA00022737"/>
    </source>
</evidence>
<keyword evidence="4 5" id="KW-1015">Disulfide bond</keyword>
<evidence type="ECO:0000259" key="9">
    <source>
        <dbReference type="PROSITE" id="PS50026"/>
    </source>
</evidence>
<feature type="disulfide bond" evidence="5">
    <location>
        <begin position="256"/>
        <end position="265"/>
    </location>
</feature>
<dbReference type="PROSITE" id="PS00022">
    <property type="entry name" value="EGF_1"/>
    <property type="match status" value="2"/>
</dbReference>
<keyword evidence="8" id="KW-1133">Transmembrane helix</keyword>
<keyword evidence="3" id="KW-0677">Repeat</keyword>
<dbReference type="GO" id="GO:0045197">
    <property type="term" value="P:establishment or maintenance of epithelial cell apical/basal polarity"/>
    <property type="evidence" value="ECO:0007669"/>
    <property type="project" value="TreeGrafter"/>
</dbReference>
<dbReference type="CDD" id="cd05819">
    <property type="entry name" value="NHL"/>
    <property type="match status" value="1"/>
</dbReference>
<feature type="region of interest" description="Disordered" evidence="7">
    <location>
        <begin position="137"/>
        <end position="204"/>
    </location>
</feature>
<dbReference type="Proteomes" id="UP000663881">
    <property type="component" value="Unassembled WGS sequence"/>
</dbReference>
<dbReference type="AlphaFoldDB" id="A0A815C5R2"/>
<dbReference type="OrthoDB" id="418245at2759"/>
<keyword evidence="8" id="KW-0472">Membrane</keyword>
<feature type="transmembrane region" description="Helical" evidence="8">
    <location>
        <begin position="368"/>
        <end position="393"/>
    </location>
</feature>
<dbReference type="CDD" id="cd00054">
    <property type="entry name" value="EGF_CA"/>
    <property type="match status" value="1"/>
</dbReference>
<name>A0A815C5R2_9BILA</name>
<feature type="domain" description="EGF-like" evidence="9">
    <location>
        <begin position="268"/>
        <end position="312"/>
    </location>
</feature>
<evidence type="ECO:0000256" key="7">
    <source>
        <dbReference type="SAM" id="MobiDB-lite"/>
    </source>
</evidence>
<proteinExistence type="predicted"/>
<dbReference type="PROSITE" id="PS01186">
    <property type="entry name" value="EGF_2"/>
    <property type="match status" value="1"/>
</dbReference>
<dbReference type="GO" id="GO:0007157">
    <property type="term" value="P:heterophilic cell-cell adhesion via plasma membrane cell adhesion molecules"/>
    <property type="evidence" value="ECO:0007669"/>
    <property type="project" value="TreeGrafter"/>
</dbReference>
<protein>
    <recommendedName>
        <fullName evidence="9">EGF-like domain-containing protein</fullName>
    </recommendedName>
</protein>
<comment type="caution">
    <text evidence="10">The sequence shown here is derived from an EMBL/GenBank/DDBJ whole genome shotgun (WGS) entry which is preliminary data.</text>
</comment>
<dbReference type="EMBL" id="CAJNON010000472">
    <property type="protein sequence ID" value="CAF1279554.1"/>
    <property type="molecule type" value="Genomic_DNA"/>
</dbReference>
<dbReference type="InterPro" id="IPR000742">
    <property type="entry name" value="EGF"/>
</dbReference>
<dbReference type="InterPro" id="IPR011042">
    <property type="entry name" value="6-blade_b-propeller_TolB-like"/>
</dbReference>
<evidence type="ECO:0000256" key="6">
    <source>
        <dbReference type="PROSITE-ProRule" id="PRU00504"/>
    </source>
</evidence>
<dbReference type="SMART" id="SM00181">
    <property type="entry name" value="EGF"/>
    <property type="match status" value="3"/>
</dbReference>
<dbReference type="Gene3D" id="2.10.25.10">
    <property type="entry name" value="Laminin"/>
    <property type="match status" value="2"/>
</dbReference>
<keyword evidence="8" id="KW-0812">Transmembrane</keyword>
<evidence type="ECO:0000256" key="4">
    <source>
        <dbReference type="ARBA" id="ARBA00023157"/>
    </source>
</evidence>
<accession>A0A815C5R2</accession>
<dbReference type="Pfam" id="PF00008">
    <property type="entry name" value="EGF"/>
    <property type="match status" value="1"/>
</dbReference>
<gene>
    <name evidence="11" type="ORF">OKA104_LOCUS21884</name>
    <name evidence="10" type="ORF">VCS650_LOCUS29886</name>
</gene>
<sequence>MLNSPQGIYVDSNLNLYIADSANNRIQFIQTGQLNGVAVVGNGSSANIILNYPTGIVLDANGYLFIVDSYNHRIVGSSSTGFRCIVGCSGGGSTAFQLSFPQSVAFDSYGNIYVTDRNNSRVQQFALQTNNCTIPTTTTTTTTSSSSSTTTSTTTTTTSSTTSSSSTTSTTSTTTSTSSTTSSTTTSSSSTTSSTSVTTTTTTTTTPVPPAFYCPGTNIGAYCNVTSDACSMSQPCLNAATCFPDLTVPVGYRCGCQTGYTGSTCQNDERICKDDTCWNNGTCIEVNSTTVNNNGTNFYCNCSKSFTGMHCELKVNLCVNIKCQNHGICQTVNMSWSCICLTSLFYYGNYCEIETSALKVKQALSKSFASVAITVLVLTCSFVIIMDVLKYVFKVDPIKAERLKQLQAKKSAKSKPKPKARNVAVRFQYVA</sequence>
<dbReference type="Pfam" id="PF01436">
    <property type="entry name" value="NHL"/>
    <property type="match status" value="3"/>
</dbReference>